<gene>
    <name evidence="1" type="ORF">MNB_SUP05-SYMBIONT-5-913</name>
</gene>
<reference evidence="1" key="1">
    <citation type="submission" date="2016-10" db="EMBL/GenBank/DDBJ databases">
        <authorList>
            <person name="de Groot N.N."/>
        </authorList>
    </citation>
    <scope>NUCLEOTIDE SEQUENCE</scope>
</reference>
<accession>A0A1W1E1X5</accession>
<protein>
    <submittedName>
        <fullName evidence="1">Uncharacterized protein</fullName>
    </submittedName>
</protein>
<proteinExistence type="predicted"/>
<dbReference type="EMBL" id="FPHZ01000097">
    <property type="protein sequence ID" value="SFV87867.1"/>
    <property type="molecule type" value="Genomic_DNA"/>
</dbReference>
<evidence type="ECO:0000313" key="1">
    <source>
        <dbReference type="EMBL" id="SFV87867.1"/>
    </source>
</evidence>
<name>A0A1W1E1X5_9ZZZZ</name>
<dbReference type="AlphaFoldDB" id="A0A1W1E1X5"/>
<sequence length="59" mass="6900">MNAIKEQSKRIIDNMPEDVSYDEILKALAFDKMIKNGIQDSRDKNTVSNAEMQQKIKQW</sequence>
<organism evidence="1">
    <name type="scientific">hydrothermal vent metagenome</name>
    <dbReference type="NCBI Taxonomy" id="652676"/>
    <lineage>
        <taxon>unclassified sequences</taxon>
        <taxon>metagenomes</taxon>
        <taxon>ecological metagenomes</taxon>
    </lineage>
</organism>